<proteinExistence type="predicted"/>
<accession>A0A1Y1VI43</accession>
<evidence type="ECO:0000313" key="3">
    <source>
        <dbReference type="Proteomes" id="UP000193719"/>
    </source>
</evidence>
<keyword evidence="1" id="KW-0175">Coiled coil</keyword>
<dbReference type="AlphaFoldDB" id="A0A1Y1VI43"/>
<dbReference type="Proteomes" id="UP000193719">
    <property type="component" value="Unassembled WGS sequence"/>
</dbReference>
<organism evidence="2 3">
    <name type="scientific">Piromyces finnis</name>
    <dbReference type="NCBI Taxonomy" id="1754191"/>
    <lineage>
        <taxon>Eukaryota</taxon>
        <taxon>Fungi</taxon>
        <taxon>Fungi incertae sedis</taxon>
        <taxon>Chytridiomycota</taxon>
        <taxon>Chytridiomycota incertae sedis</taxon>
        <taxon>Neocallimastigomycetes</taxon>
        <taxon>Neocallimastigales</taxon>
        <taxon>Neocallimastigaceae</taxon>
        <taxon>Piromyces</taxon>
    </lineage>
</organism>
<evidence type="ECO:0000313" key="2">
    <source>
        <dbReference type="EMBL" id="ORX56699.1"/>
    </source>
</evidence>
<name>A0A1Y1VI43_9FUNG</name>
<gene>
    <name evidence="2" type="ORF">BCR36DRAFT_409883</name>
</gene>
<feature type="coiled-coil region" evidence="1">
    <location>
        <begin position="155"/>
        <end position="182"/>
    </location>
</feature>
<reference evidence="2 3" key="1">
    <citation type="submission" date="2016-08" db="EMBL/GenBank/DDBJ databases">
        <title>Genomes of anaerobic fungi encode conserved fungal cellulosomes for biomass hydrolysis.</title>
        <authorList>
            <consortium name="DOE Joint Genome Institute"/>
            <person name="Haitjema C.H."/>
            <person name="Gilmore S.P."/>
            <person name="Henske J.K."/>
            <person name="Solomon K.V."/>
            <person name="De Groot R."/>
            <person name="Kuo A."/>
            <person name="Mondo S.J."/>
            <person name="Salamov A.A."/>
            <person name="Labutti K."/>
            <person name="Zhao Z."/>
            <person name="Chiniquy J."/>
            <person name="Barry K."/>
            <person name="Brewer H.M."/>
            <person name="Purvine S.O."/>
            <person name="Wright A.T."/>
            <person name="Boxma B."/>
            <person name="Van Alen T."/>
            <person name="Hackstein J.H."/>
            <person name="Baker S.E."/>
            <person name="Grigoriev I.V."/>
            <person name="O'Malley M.A."/>
        </authorList>
    </citation>
    <scope>NUCLEOTIDE SEQUENCE [LARGE SCALE GENOMIC DNA]</scope>
    <source>
        <strain evidence="3">finn</strain>
    </source>
</reference>
<reference evidence="2 3" key="2">
    <citation type="submission" date="2016-08" db="EMBL/GenBank/DDBJ databases">
        <title>Pervasive Adenine N6-methylation of Active Genes in Fungi.</title>
        <authorList>
            <consortium name="DOE Joint Genome Institute"/>
            <person name="Mondo S.J."/>
            <person name="Dannebaum R.O."/>
            <person name="Kuo R.C."/>
            <person name="Labutti K."/>
            <person name="Haridas S."/>
            <person name="Kuo A."/>
            <person name="Salamov A."/>
            <person name="Ahrendt S.R."/>
            <person name="Lipzen A."/>
            <person name="Sullivan W."/>
            <person name="Andreopoulos W.B."/>
            <person name="Clum A."/>
            <person name="Lindquist E."/>
            <person name="Daum C."/>
            <person name="Ramamoorthy G.K."/>
            <person name="Gryganskyi A."/>
            <person name="Culley D."/>
            <person name="Magnuson J.K."/>
            <person name="James T.Y."/>
            <person name="O'Malley M.A."/>
            <person name="Stajich J.E."/>
            <person name="Spatafora J.W."/>
            <person name="Visel A."/>
            <person name="Grigoriev I.V."/>
        </authorList>
    </citation>
    <scope>NUCLEOTIDE SEQUENCE [LARGE SCALE GENOMIC DNA]</scope>
    <source>
        <strain evidence="3">finn</strain>
    </source>
</reference>
<comment type="caution">
    <text evidence="2">The sequence shown here is derived from an EMBL/GenBank/DDBJ whole genome shotgun (WGS) entry which is preliminary data.</text>
</comment>
<dbReference type="EMBL" id="MCFH01000007">
    <property type="protein sequence ID" value="ORX56699.1"/>
    <property type="molecule type" value="Genomic_DNA"/>
</dbReference>
<evidence type="ECO:0000256" key="1">
    <source>
        <dbReference type="SAM" id="Coils"/>
    </source>
</evidence>
<keyword evidence="3" id="KW-1185">Reference proteome</keyword>
<protein>
    <submittedName>
        <fullName evidence="2">Uncharacterized protein</fullName>
    </submittedName>
</protein>
<sequence>MCEDLIPLWPESTMKVITLIREYKYAKYKKEKMESRFVQKKSKFRKDNTSLNNIYVIKIIEKSKQQNDDLILPKFIKSTSICYPNHDKYYQRSVKEINNNTQNIIRNETEENNIEDYSNKNNKNMCCKKPVSINKFNELINHNQLLSCKLKNKSNYQFDEKIENLSQESDKLEIKNNDSINRNKKFFDMNISRKEKENDISQSLSLDYENSSDFNTNYNPRINQKLERNNSIEIGKKQNKNKFENQNSDDNISKILEILKIEINQLKDIIYFLQNHTDLDVSDSKLIFLSSLKDYFNMILNKILNHSENGNSLFNLFDLILSINPKKRSKTMSLKRSILKPKCLLSNTKKIVLSKSEDKNQMKSELPSNDKRAMHIINKLSSKINYKSEDLSIKSIKPVINISPSKNISLKRKPSEIINSPLKKIVKVSNNKESINNEIIKHNSNQEHTENFIKDDLINSYNIKCNLNKVSNSNGDKINQKEIKEASKKENGLNKINQEGIKEITKNDNSSNKIIHENILMKINNLNKKSVSRGIKNENKTASFELQEIFPEGQILKKDNMNLKNGPKPRAFSRRKPVQNKLPVTNINNRNIYSNKSIISFSSSDKNNNSDSDNVNINNKVKEHYILPLPKSKVTTTSNNSSLHHLNSMSFSSSKKNSTVTLNEIKNEIKIPITSISHKLNESQSNKISNSIYKPNSSISDIINIVKSNDSPPKLNLKSNKANKNKNFDLTYEIISKKSGSLDKISVERNFPSSIASSKIDSHSENCLNLKKVNKNNGSEPNRLDIIINKYGILKKKHQ</sequence>